<sequence length="120" mass="12160">MVAARLGRLVGLALSMATECVAFSYKPGRAALYGEDCEARVEFVAGDFGGSVGRGAPCWSGLAREDGGTFDIDAVGLPLSRASSLPQGIAVSISFLCMPQNQCGSGLARDGGGTVSIDVA</sequence>
<dbReference type="KEGG" id="pba:PSEBR_m1565"/>
<dbReference type="Proteomes" id="UP000006692">
    <property type="component" value="Chromosome"/>
</dbReference>
<name>F2KLM0_PSEBN</name>
<reference key="2">
    <citation type="submission" date="2011-03" db="EMBL/GenBank/DDBJ databases">
        <title>Complete Genome Sequence of a beneficial plant roots-associated bacterium Pseudomonas brassicacearum.</title>
        <authorList>
            <person name="Ortet P."/>
            <person name="Barakat M."/>
            <person name="Lalaouna D."/>
            <person name="Fochesato S."/>
            <person name="Barbe V."/>
            <person name="Santaella C."/>
            <person name="Heulin T."/>
            <person name="Achouak W."/>
        </authorList>
    </citation>
    <scope>NUCLEOTIDE SEQUENCE</scope>
    <source>
        <strain>NFM421</strain>
    </source>
</reference>
<gene>
    <name evidence="1" type="ORF">PSEBR_m1565</name>
</gene>
<accession>F2KLM0</accession>
<dbReference type="EMBL" id="CP002585">
    <property type="protein sequence ID" value="AEA71413.1"/>
    <property type="molecule type" value="Genomic_DNA"/>
</dbReference>
<evidence type="ECO:0000313" key="1">
    <source>
        <dbReference type="EMBL" id="AEA71413.1"/>
    </source>
</evidence>
<evidence type="ECO:0000313" key="2">
    <source>
        <dbReference type="Proteomes" id="UP000006692"/>
    </source>
</evidence>
<protein>
    <submittedName>
        <fullName evidence="1">Uncharacterized protein</fullName>
    </submittedName>
</protein>
<organism evidence="1 2">
    <name type="scientific">Pseudomonas brassicacearum (strain NFM421)</name>
    <dbReference type="NCBI Taxonomy" id="994484"/>
    <lineage>
        <taxon>Bacteria</taxon>
        <taxon>Pseudomonadati</taxon>
        <taxon>Pseudomonadota</taxon>
        <taxon>Gammaproteobacteria</taxon>
        <taxon>Pseudomonadales</taxon>
        <taxon>Pseudomonadaceae</taxon>
        <taxon>Pseudomonas</taxon>
    </lineage>
</organism>
<dbReference type="HOGENOM" id="CLU_2047651_0_0_6"/>
<dbReference type="STRING" id="994484.PSEBR_m1565"/>
<reference evidence="1 2" key="1">
    <citation type="journal article" date="2011" name="J. Bacteriol.">
        <title>Complete genome sequence of a beneficial plant root-associated bacterium, Pseudomonas brassicacearum.</title>
        <authorList>
            <person name="Ortet P."/>
            <person name="Barakat M."/>
            <person name="Lalaouna D."/>
            <person name="Fochesato S."/>
            <person name="Barbe V."/>
            <person name="Vacherie B."/>
            <person name="Santaella C."/>
            <person name="Heulin T."/>
            <person name="Achouak W."/>
        </authorList>
    </citation>
    <scope>NUCLEOTIDE SEQUENCE [LARGE SCALE GENOMIC DNA]</scope>
    <source>
        <strain evidence="1 2">NFM421</strain>
    </source>
</reference>
<dbReference type="AlphaFoldDB" id="F2KLM0"/>
<proteinExistence type="predicted"/>